<evidence type="ECO:0000313" key="4">
    <source>
        <dbReference type="Proteomes" id="UP000749040"/>
    </source>
</evidence>
<dbReference type="InterPro" id="IPR013108">
    <property type="entry name" value="Amidohydro_3"/>
</dbReference>
<dbReference type="InterPro" id="IPR011059">
    <property type="entry name" value="Metal-dep_hydrolase_composite"/>
</dbReference>
<dbReference type="Gene3D" id="3.20.20.140">
    <property type="entry name" value="Metal-dependent hydrolases"/>
    <property type="match status" value="1"/>
</dbReference>
<dbReference type="Pfam" id="PF07969">
    <property type="entry name" value="Amidohydro_3"/>
    <property type="match status" value="1"/>
</dbReference>
<evidence type="ECO:0000259" key="2">
    <source>
        <dbReference type="Pfam" id="PF07969"/>
    </source>
</evidence>
<name>A0ABS2U400_9ACTN</name>
<dbReference type="Proteomes" id="UP000749040">
    <property type="component" value="Unassembled WGS sequence"/>
</dbReference>
<comment type="caution">
    <text evidence="3">The sequence shown here is derived from an EMBL/GenBank/DDBJ whole genome shotgun (WGS) entry which is preliminary data.</text>
</comment>
<dbReference type="InterPro" id="IPR032466">
    <property type="entry name" value="Metal_Hydrolase"/>
</dbReference>
<dbReference type="EMBL" id="JADKYB010000035">
    <property type="protein sequence ID" value="MBM9510345.1"/>
    <property type="molecule type" value="Genomic_DNA"/>
</dbReference>
<protein>
    <submittedName>
        <fullName evidence="3">Amidohydrolase family protein</fullName>
    </submittedName>
</protein>
<dbReference type="PANTHER" id="PTHR22642:SF2">
    <property type="entry name" value="PROTEIN LONG AFTER FAR-RED 3"/>
    <property type="match status" value="1"/>
</dbReference>
<dbReference type="PANTHER" id="PTHR22642">
    <property type="entry name" value="IMIDAZOLONEPROPIONASE"/>
    <property type="match status" value="1"/>
</dbReference>
<feature type="region of interest" description="Disordered" evidence="1">
    <location>
        <begin position="1"/>
        <end position="24"/>
    </location>
</feature>
<sequence>MHRISGPRPLDTLDESAAGPAGGPATDGTVLLRGGFVYSPADPFATAMVVDGTTVAWVGSEGAADSFAEGVDTVVDLDGALVTPAFTDAHVHTTATGLALTGLDLTGAGSLAEVLARVAAHVAARPGDRVLLGHGWDETRWPEHRPPTRAELDRAAGGRPLYLTRTDVHSAAVTTALLDLVPGVTGLPGYDPQAPLTTDAHHAVREAAHGSITAQQRAEAQRAALAHAASRGIALLHECAGPDISSEQDLTALLALAAEEAGPRVLAYWAQAVETAADLDRLRDLGAIGAGGDLFVDGSFGSHTARLHAPYADAPHTGLAHLDAATVARHLIVCTQAGVQAGFHAIGDAAISTVVEGVRAAAEQTGTDRVRSLRHRVEHAEMMTAETIAAFAEHGLVASVQPAFDAAWGGAEGMYARRLGADRARTLNPFAAMTRAGVPLALGSDSPVTPLDPWGAVRAAAFHRTPEHRISARAAFNAHTRGGRRAVGRDDAGVLVPGAPADYAIWQVGDLVVQAPDERVANWSTDPRSGTPGLPDLTPGHDLPVALRTVVAGRTVFARPNG</sequence>
<organism evidence="3 4">
    <name type="scientific">Actinacidiphila acididurans</name>
    <dbReference type="NCBI Taxonomy" id="2784346"/>
    <lineage>
        <taxon>Bacteria</taxon>
        <taxon>Bacillati</taxon>
        <taxon>Actinomycetota</taxon>
        <taxon>Actinomycetes</taxon>
        <taxon>Kitasatosporales</taxon>
        <taxon>Streptomycetaceae</taxon>
        <taxon>Actinacidiphila</taxon>
    </lineage>
</organism>
<evidence type="ECO:0000313" key="3">
    <source>
        <dbReference type="EMBL" id="MBM9510345.1"/>
    </source>
</evidence>
<dbReference type="Gene3D" id="3.10.310.70">
    <property type="match status" value="1"/>
</dbReference>
<reference evidence="3 4" key="1">
    <citation type="submission" date="2021-01" db="EMBL/GenBank/DDBJ databases">
        <title>Streptomyces acididurans sp. nov., isolated from a peat swamp forest soil.</title>
        <authorList>
            <person name="Chantavorakit T."/>
            <person name="Duangmal K."/>
        </authorList>
    </citation>
    <scope>NUCLEOTIDE SEQUENCE [LARGE SCALE GENOMIC DNA]</scope>
    <source>
        <strain evidence="3 4">KK5PA1</strain>
    </source>
</reference>
<evidence type="ECO:0000256" key="1">
    <source>
        <dbReference type="SAM" id="MobiDB-lite"/>
    </source>
</evidence>
<keyword evidence="4" id="KW-1185">Reference proteome</keyword>
<feature type="region of interest" description="Disordered" evidence="1">
    <location>
        <begin position="522"/>
        <end position="541"/>
    </location>
</feature>
<feature type="domain" description="Amidohydrolase 3" evidence="2">
    <location>
        <begin position="74"/>
        <end position="557"/>
    </location>
</feature>
<dbReference type="SUPFAM" id="SSF51556">
    <property type="entry name" value="Metallo-dependent hydrolases"/>
    <property type="match status" value="1"/>
</dbReference>
<dbReference type="SUPFAM" id="SSF51338">
    <property type="entry name" value="Composite domain of metallo-dependent hydrolases"/>
    <property type="match status" value="1"/>
</dbReference>
<proteinExistence type="predicted"/>
<gene>
    <name evidence="3" type="ORF">ITX44_38465</name>
</gene>
<accession>A0ABS2U400</accession>
<dbReference type="Gene3D" id="2.30.40.10">
    <property type="entry name" value="Urease, subunit C, domain 1"/>
    <property type="match status" value="1"/>
</dbReference>